<organism evidence="11">
    <name type="scientific">hydrocarbon metagenome</name>
    <dbReference type="NCBI Taxonomy" id="938273"/>
    <lineage>
        <taxon>unclassified sequences</taxon>
        <taxon>metagenomes</taxon>
        <taxon>ecological metagenomes</taxon>
    </lineage>
</organism>
<keyword evidence="9" id="KW-0175">Coiled coil</keyword>
<dbReference type="InterPro" id="IPR013578">
    <property type="entry name" value="Peptidase_M16C_assoc"/>
</dbReference>
<evidence type="ECO:0000313" key="11">
    <source>
        <dbReference type="EMBL" id="KUG23477.1"/>
    </source>
</evidence>
<reference evidence="11" key="1">
    <citation type="journal article" date="2015" name="Proc. Natl. Acad. Sci. U.S.A.">
        <title>Networks of energetic and metabolic interactions define dynamics in microbial communities.</title>
        <authorList>
            <person name="Embree M."/>
            <person name="Liu J.K."/>
            <person name="Al-Bassam M.M."/>
            <person name="Zengler K."/>
        </authorList>
    </citation>
    <scope>NUCLEOTIDE SEQUENCE</scope>
</reference>
<proteinExistence type="predicted"/>
<dbReference type="PANTHER" id="PTHR43016">
    <property type="entry name" value="PRESEQUENCE PROTEASE"/>
    <property type="match status" value="1"/>
</dbReference>
<gene>
    <name evidence="11" type="ORF">ASZ90_006732</name>
</gene>
<dbReference type="FunFam" id="3.30.830.10:FF:000034">
    <property type="entry name" value="presequence protease 1, chloroplastic/mitochondrial"/>
    <property type="match status" value="1"/>
</dbReference>
<comment type="subcellular location">
    <subcellularLocation>
        <location evidence="2">Mitochondrion</location>
    </subcellularLocation>
</comment>
<keyword evidence="4" id="KW-0479">Metal-binding</keyword>
<dbReference type="GO" id="GO:0046872">
    <property type="term" value="F:metal ion binding"/>
    <property type="evidence" value="ECO:0007669"/>
    <property type="project" value="UniProtKB-KW"/>
</dbReference>
<dbReference type="Pfam" id="PF05193">
    <property type="entry name" value="Peptidase_M16_C"/>
    <property type="match status" value="1"/>
</dbReference>
<dbReference type="InterPro" id="IPR011765">
    <property type="entry name" value="Pept_M16_N"/>
</dbReference>
<evidence type="ECO:0000256" key="8">
    <source>
        <dbReference type="ARBA" id="ARBA00023128"/>
    </source>
</evidence>
<sequence length="993" mass="111038">MSNQSTSPQPTLQAGAELHGFKVLRVQVFPEIRVTAYEIEHKKTGAKVLHLHSFDRENLYAIGFRTPPTDSTGVPHILEHSVLAGSEKYPLKDVFKELMRSTLQTFINAFTYPDKTVYPVASQIKTDFFNLARVYTDLVLHPRLLKETFLQEGHHLELSVPDDLSSDLIISGIVYNEMKGAYSSPDSLMYKAIQENLYPDSVYAFDSGGDPDVIPALTYEQFCEFHRAYYSPTNARFFIYGDITTEEHLAFLSEMLSGFDRVNIDSSIRSQKRLTVPLSIRNNYPVGKDEPIERKTMVNVAWMMSENTDHETSLILEIIAALLVGSAASPLRKALIDSGLGEDLTPISGIEADLKQLMFCAGLRNTQSSDAQKIEQLIFDTIKNVVKNGFDKELIEGVLHQVEIHGKEIIRSSYPYGILLMGNVFQTWLYDGDPLIGLDFPKIIESIRQRWAADLQIFQKMTKKWLLDNPHRILAIMEPDPDFNEKKEKIHRDKMAKLKASLTKSNLAEINTQAAELKKFQSEPDSPQDAATIPKLKLEDIPRSVETIPSQNSLIGEVTALEHDIFTNGIAYVDLAFDTAHVPEELQPYLPLMGKIITGMGAAGFTYEEMAKRIALKMGGFGYDLATGFSADAGRSWQKMAFSFSALYRNLPEATNIVSDVICAGDLSAYARMRDLISERKNNLQSAIVPSGHIFAKMAAGAALSLPAYRDEQWHGRTQLKFVQKTANDFELSKQKLREKLEELRKILFNKENLTINITAEAKGLKIVEENILQLLGMLPASVPVHTETKPTLAPVYAGISIPAQVSYVACVLQAPAYINPASALLMISAKELSNNYLYKHIRVQGGAYGGMSSFDSTLGLFSFISYRDPHIVETLRVFKDAQDFYSKNEISSEEMKKAIISTIGMLDKPLDPAGRGHVALIRSFAGINDDMRQQFRDNVLSATPQMLKNTLADYFSRAAKSAAVAVYSAPEKLSEANTRLEEKLRIENIFET</sequence>
<dbReference type="InterPro" id="IPR007863">
    <property type="entry name" value="Peptidase_M16_C"/>
</dbReference>
<dbReference type="InterPro" id="IPR011249">
    <property type="entry name" value="Metalloenz_LuxS/M16"/>
</dbReference>
<feature type="coiled-coil region" evidence="9">
    <location>
        <begin position="720"/>
        <end position="754"/>
    </location>
</feature>
<evidence type="ECO:0000256" key="3">
    <source>
        <dbReference type="ARBA" id="ARBA00022670"/>
    </source>
</evidence>
<evidence type="ECO:0000256" key="7">
    <source>
        <dbReference type="ARBA" id="ARBA00023049"/>
    </source>
</evidence>
<dbReference type="GO" id="GO:0005739">
    <property type="term" value="C:mitochondrion"/>
    <property type="evidence" value="ECO:0007669"/>
    <property type="project" value="UniProtKB-SubCell"/>
</dbReference>
<dbReference type="Gene3D" id="3.30.830.10">
    <property type="entry name" value="Metalloenzyme, LuxS/M16 peptidase-like"/>
    <property type="match status" value="4"/>
</dbReference>
<evidence type="ECO:0000256" key="1">
    <source>
        <dbReference type="ARBA" id="ARBA00001947"/>
    </source>
</evidence>
<accession>A0A0W8FRC0</accession>
<dbReference type="EMBL" id="LNQE01000905">
    <property type="protein sequence ID" value="KUG23477.1"/>
    <property type="molecule type" value="Genomic_DNA"/>
</dbReference>
<keyword evidence="8" id="KW-0496">Mitochondrion</keyword>
<dbReference type="Pfam" id="PF08367">
    <property type="entry name" value="M16C_assoc"/>
    <property type="match status" value="1"/>
</dbReference>
<feature type="domain" description="Peptidase M16C associated" evidence="10">
    <location>
        <begin position="477"/>
        <end position="726"/>
    </location>
</feature>
<evidence type="ECO:0000256" key="6">
    <source>
        <dbReference type="ARBA" id="ARBA00022833"/>
    </source>
</evidence>
<keyword evidence="7 11" id="KW-0482">Metalloprotease</keyword>
<dbReference type="AlphaFoldDB" id="A0A0W8FRC0"/>
<dbReference type="PANTHER" id="PTHR43016:SF13">
    <property type="entry name" value="PRESEQUENCE PROTEASE, MITOCHONDRIAL"/>
    <property type="match status" value="1"/>
</dbReference>
<dbReference type="InterPro" id="IPR055130">
    <property type="entry name" value="PreP_C"/>
</dbReference>
<name>A0A0W8FRC0_9ZZZZ</name>
<dbReference type="GO" id="GO:0016485">
    <property type="term" value="P:protein processing"/>
    <property type="evidence" value="ECO:0007669"/>
    <property type="project" value="TreeGrafter"/>
</dbReference>
<comment type="caution">
    <text evidence="11">The sequence shown here is derived from an EMBL/GenBank/DDBJ whole genome shotgun (WGS) entry which is preliminary data.</text>
</comment>
<evidence type="ECO:0000256" key="4">
    <source>
        <dbReference type="ARBA" id="ARBA00022723"/>
    </source>
</evidence>
<protein>
    <submittedName>
        <fullName evidence="11">Putative zinc metalloprotease</fullName>
    </submittedName>
</protein>
<keyword evidence="6" id="KW-0862">Zinc</keyword>
<dbReference type="Pfam" id="PF22516">
    <property type="entry name" value="PreP_C"/>
    <property type="match status" value="1"/>
</dbReference>
<evidence type="ECO:0000256" key="2">
    <source>
        <dbReference type="ARBA" id="ARBA00004173"/>
    </source>
</evidence>
<dbReference type="GO" id="GO:0004222">
    <property type="term" value="F:metalloendopeptidase activity"/>
    <property type="evidence" value="ECO:0007669"/>
    <property type="project" value="TreeGrafter"/>
</dbReference>
<dbReference type="SUPFAM" id="SSF63411">
    <property type="entry name" value="LuxS/MPP-like metallohydrolase"/>
    <property type="match status" value="4"/>
</dbReference>
<dbReference type="Pfam" id="PF00675">
    <property type="entry name" value="Peptidase_M16"/>
    <property type="match status" value="1"/>
</dbReference>
<evidence type="ECO:0000256" key="9">
    <source>
        <dbReference type="SAM" id="Coils"/>
    </source>
</evidence>
<dbReference type="SMART" id="SM01264">
    <property type="entry name" value="M16C_associated"/>
    <property type="match status" value="1"/>
</dbReference>
<dbReference type="FunFam" id="3.30.830.10:FF:000009">
    <property type="entry name" value="Presequence protease, mitochondrial"/>
    <property type="match status" value="1"/>
</dbReference>
<keyword evidence="3 11" id="KW-0645">Protease</keyword>
<comment type="cofactor">
    <cofactor evidence="1">
        <name>Zn(2+)</name>
        <dbReference type="ChEBI" id="CHEBI:29105"/>
    </cofactor>
</comment>
<evidence type="ECO:0000259" key="10">
    <source>
        <dbReference type="SMART" id="SM01264"/>
    </source>
</evidence>
<keyword evidence="5" id="KW-0378">Hydrolase</keyword>
<evidence type="ECO:0000256" key="5">
    <source>
        <dbReference type="ARBA" id="ARBA00022801"/>
    </source>
</evidence>